<dbReference type="Gene3D" id="1.10.10.60">
    <property type="entry name" value="Homeodomain-like"/>
    <property type="match status" value="1"/>
</dbReference>
<dbReference type="OrthoDB" id="118550at2759"/>
<sequence>MLSNPIASSPERALSDAGSSNTDTSSSSGKGTWTKEEHERFLKATELYPQGPWKKIAEMVRTRTIRQTQTHAQKYREKLARHHRGLRTRSFGQNQNATSNNQMPPVSSTNGGSGVMRSHLPPPGRSSLPPPPSHGLLGGHHHSHHQPHHLSHHHSQPPLSSRPLSHHLPPHHHHHHSMLWTPPHLPQLHESGPSHGSSSHGSHSYGLPPPPSSSSAASTTNANGEPTQNFSQSMQYLMDFYEPAVPAHHFPVDHNNHTSYTVYNEPVDVFRRHKYHDEQ</sequence>
<keyword evidence="3" id="KW-0804">Transcription</keyword>
<evidence type="ECO:0000313" key="10">
    <source>
        <dbReference type="EMBL" id="VFT95163.1"/>
    </source>
</evidence>
<keyword evidence="4" id="KW-0539">Nucleus</keyword>
<evidence type="ECO:0000259" key="7">
    <source>
        <dbReference type="PROSITE" id="PS51293"/>
    </source>
</evidence>
<keyword evidence="11" id="KW-1185">Reference proteome</keyword>
<accession>A0A485LA21</accession>
<dbReference type="SMART" id="SM00717">
    <property type="entry name" value="SANT"/>
    <property type="match status" value="1"/>
</dbReference>
<dbReference type="InterPro" id="IPR017930">
    <property type="entry name" value="Myb_dom"/>
</dbReference>
<feature type="compositionally biased region" description="Polar residues" evidence="5">
    <location>
        <begin position="90"/>
        <end position="110"/>
    </location>
</feature>
<dbReference type="NCBIfam" id="TIGR01557">
    <property type="entry name" value="myb_SHAQKYF"/>
    <property type="match status" value="1"/>
</dbReference>
<organism evidence="10 11">
    <name type="scientific">Aphanomyces stellatus</name>
    <dbReference type="NCBI Taxonomy" id="120398"/>
    <lineage>
        <taxon>Eukaryota</taxon>
        <taxon>Sar</taxon>
        <taxon>Stramenopiles</taxon>
        <taxon>Oomycota</taxon>
        <taxon>Saprolegniomycetes</taxon>
        <taxon>Saprolegniales</taxon>
        <taxon>Verrucalvaceae</taxon>
        <taxon>Aphanomyces</taxon>
    </lineage>
</organism>
<feature type="region of interest" description="Disordered" evidence="5">
    <location>
        <begin position="68"/>
        <end position="229"/>
    </location>
</feature>
<dbReference type="PROSITE" id="PS51293">
    <property type="entry name" value="SANT"/>
    <property type="match status" value="1"/>
</dbReference>
<dbReference type="Proteomes" id="UP000332933">
    <property type="component" value="Unassembled WGS sequence"/>
</dbReference>
<feature type="compositionally biased region" description="Pro residues" evidence="5">
    <location>
        <begin position="120"/>
        <end position="133"/>
    </location>
</feature>
<evidence type="ECO:0000259" key="6">
    <source>
        <dbReference type="PROSITE" id="PS50090"/>
    </source>
</evidence>
<feature type="compositionally biased region" description="Low complexity" evidence="5">
    <location>
        <begin position="15"/>
        <end position="32"/>
    </location>
</feature>
<dbReference type="PANTHER" id="PTHR12802:SF155">
    <property type="entry name" value="DEUBIQUITINASE MYSM1"/>
    <property type="match status" value="1"/>
</dbReference>
<feature type="compositionally biased region" description="Polar residues" evidence="5">
    <location>
        <begin position="216"/>
        <end position="229"/>
    </location>
</feature>
<keyword evidence="1" id="KW-0805">Transcription regulation</keyword>
<name>A0A485LA21_9STRA</name>
<evidence type="ECO:0000256" key="5">
    <source>
        <dbReference type="SAM" id="MobiDB-lite"/>
    </source>
</evidence>
<evidence type="ECO:0000313" key="9">
    <source>
        <dbReference type="EMBL" id="KAF0690177.1"/>
    </source>
</evidence>
<proteinExistence type="predicted"/>
<dbReference type="SUPFAM" id="SSF46689">
    <property type="entry name" value="Homeodomain-like"/>
    <property type="match status" value="1"/>
</dbReference>
<dbReference type="InterPro" id="IPR006447">
    <property type="entry name" value="Myb_dom_plants"/>
</dbReference>
<evidence type="ECO:0000259" key="8">
    <source>
        <dbReference type="PROSITE" id="PS51294"/>
    </source>
</evidence>
<dbReference type="AlphaFoldDB" id="A0A485LA21"/>
<evidence type="ECO:0000256" key="1">
    <source>
        <dbReference type="ARBA" id="ARBA00023015"/>
    </source>
</evidence>
<keyword evidence="2" id="KW-0238">DNA-binding</keyword>
<feature type="domain" description="Myb-like" evidence="6">
    <location>
        <begin position="25"/>
        <end position="76"/>
    </location>
</feature>
<dbReference type="Pfam" id="PF00249">
    <property type="entry name" value="Myb_DNA-binding"/>
    <property type="match status" value="1"/>
</dbReference>
<feature type="region of interest" description="Disordered" evidence="5">
    <location>
        <begin position="1"/>
        <end position="38"/>
    </location>
</feature>
<dbReference type="PROSITE" id="PS50090">
    <property type="entry name" value="MYB_LIKE"/>
    <property type="match status" value="1"/>
</dbReference>
<dbReference type="InterPro" id="IPR009057">
    <property type="entry name" value="Homeodomain-like_sf"/>
</dbReference>
<feature type="compositionally biased region" description="Low complexity" evidence="5">
    <location>
        <begin position="191"/>
        <end position="206"/>
    </location>
</feature>
<feature type="domain" description="SANT" evidence="7">
    <location>
        <begin position="28"/>
        <end position="64"/>
    </location>
</feature>
<dbReference type="GO" id="GO:0003677">
    <property type="term" value="F:DNA binding"/>
    <property type="evidence" value="ECO:0007669"/>
    <property type="project" value="UniProtKB-KW"/>
</dbReference>
<reference evidence="9" key="2">
    <citation type="submission" date="2019-06" db="EMBL/GenBank/DDBJ databases">
        <title>Genomics analysis of Aphanomyces spp. identifies a new class of oomycete effector associated with host adaptation.</title>
        <authorList>
            <person name="Gaulin E."/>
        </authorList>
    </citation>
    <scope>NUCLEOTIDE SEQUENCE</scope>
    <source>
        <strain evidence="9">CBS 578.67</strain>
    </source>
</reference>
<evidence type="ECO:0000313" key="11">
    <source>
        <dbReference type="Proteomes" id="UP000332933"/>
    </source>
</evidence>
<dbReference type="EMBL" id="CAADRA010006411">
    <property type="protein sequence ID" value="VFT95163.1"/>
    <property type="molecule type" value="Genomic_DNA"/>
</dbReference>
<gene>
    <name evidence="10" type="primary">Aste57867_18427</name>
    <name evidence="9" type="ORF">As57867_018365</name>
    <name evidence="10" type="ORF">ASTE57867_18427</name>
</gene>
<evidence type="ECO:0000256" key="4">
    <source>
        <dbReference type="ARBA" id="ARBA00023242"/>
    </source>
</evidence>
<feature type="domain" description="HTH myb-type" evidence="8">
    <location>
        <begin position="30"/>
        <end position="80"/>
    </location>
</feature>
<dbReference type="EMBL" id="VJMH01006390">
    <property type="protein sequence ID" value="KAF0690177.1"/>
    <property type="molecule type" value="Genomic_DNA"/>
</dbReference>
<evidence type="ECO:0000256" key="3">
    <source>
        <dbReference type="ARBA" id="ARBA00023163"/>
    </source>
</evidence>
<dbReference type="CDD" id="cd00167">
    <property type="entry name" value="SANT"/>
    <property type="match status" value="1"/>
</dbReference>
<reference evidence="10 11" key="1">
    <citation type="submission" date="2019-03" db="EMBL/GenBank/DDBJ databases">
        <authorList>
            <person name="Gaulin E."/>
            <person name="Dumas B."/>
        </authorList>
    </citation>
    <scope>NUCLEOTIDE SEQUENCE [LARGE SCALE GENOMIC DNA]</scope>
    <source>
        <strain evidence="10">CBS 568.67</strain>
    </source>
</reference>
<dbReference type="PANTHER" id="PTHR12802">
    <property type="entry name" value="SWI/SNF COMPLEX-RELATED"/>
    <property type="match status" value="1"/>
</dbReference>
<dbReference type="InterPro" id="IPR017884">
    <property type="entry name" value="SANT_dom"/>
</dbReference>
<dbReference type="PROSITE" id="PS51294">
    <property type="entry name" value="HTH_MYB"/>
    <property type="match status" value="1"/>
</dbReference>
<dbReference type="InterPro" id="IPR001005">
    <property type="entry name" value="SANT/Myb"/>
</dbReference>
<feature type="compositionally biased region" description="Basic residues" evidence="5">
    <location>
        <begin position="139"/>
        <end position="155"/>
    </location>
</feature>
<evidence type="ECO:0000256" key="2">
    <source>
        <dbReference type="ARBA" id="ARBA00023125"/>
    </source>
</evidence>
<feature type="compositionally biased region" description="Basic residues" evidence="5">
    <location>
        <begin position="164"/>
        <end position="177"/>
    </location>
</feature>
<protein>
    <submittedName>
        <fullName evidence="10">Aste57867_18427 protein</fullName>
    </submittedName>
</protein>